<dbReference type="Pfam" id="PF00149">
    <property type="entry name" value="Metallophos"/>
    <property type="match status" value="1"/>
</dbReference>
<sequence>MLFISHFASSAATMQLSKCLAGLALFTSATAKVSQVHVGLSSEAVGCKDGVAVTFASDASTPLTVKYGVGNADKSAMTTINTYKVENTNYTYTSPNLHTAMLCNLVPSAHYSYAVQEFSSTFKSIPAASKPTVLSVVGDVGIEHIQDTISNLGSDLEGTTPDAVIIAGDWSYANGCHEDWDTWLEATQPLFSKVPLLGITGNHEVIEGDGVIYTRPECKAEMFSGYINRIVTPISADATKDHRTWYSKNIGNIHAVFLDDYTGILGDNNIGSEYWFTHRNQQLDWLKKDLASVNRETTPYLIVFKHNPYYNSWVRHQCQCSSVKFEINDVEECWKGNYYMNSTATGGKLGDVRDEPHCSLQAKFEDLYYQYGVDAVMAGHVHCYERTAPIFKNKITQGAPVYITVGTGGHGLYQGAISPIPEWSKSMTDSYYGASRVIADDDKITIHFRANGETTTLFDSVVIPRRAKPAC</sequence>
<keyword evidence="2 4" id="KW-0378">Hydrolase</keyword>
<dbReference type="InterPro" id="IPR041792">
    <property type="entry name" value="MPP_PAP"/>
</dbReference>
<keyword evidence="3" id="KW-0325">Glycoprotein</keyword>
<gene>
    <name evidence="7" type="ORF">SDRG_15857</name>
</gene>
<feature type="signal peptide" evidence="4">
    <location>
        <begin position="1"/>
        <end position="31"/>
    </location>
</feature>
<dbReference type="CDD" id="cd00839">
    <property type="entry name" value="MPP_PAPs"/>
    <property type="match status" value="1"/>
</dbReference>
<dbReference type="RefSeq" id="XP_008620265.1">
    <property type="nucleotide sequence ID" value="XM_008622043.1"/>
</dbReference>
<dbReference type="InterPro" id="IPR025733">
    <property type="entry name" value="PAPs_C"/>
</dbReference>
<dbReference type="GO" id="GO:0046872">
    <property type="term" value="F:metal ion binding"/>
    <property type="evidence" value="ECO:0007669"/>
    <property type="project" value="InterPro"/>
</dbReference>
<evidence type="ECO:0000256" key="1">
    <source>
        <dbReference type="ARBA" id="ARBA00022729"/>
    </source>
</evidence>
<dbReference type="VEuPathDB" id="FungiDB:SDRG_15857"/>
<feature type="chain" id="PRO_5005146953" description="Purple acid phosphatase" evidence="4">
    <location>
        <begin position="32"/>
        <end position="471"/>
    </location>
</feature>
<reference evidence="7 8" key="1">
    <citation type="submission" date="2012-04" db="EMBL/GenBank/DDBJ databases">
        <title>The Genome Sequence of Saprolegnia declina VS20.</title>
        <authorList>
            <consortium name="The Broad Institute Genome Sequencing Platform"/>
            <person name="Russ C."/>
            <person name="Nusbaum C."/>
            <person name="Tyler B."/>
            <person name="van West P."/>
            <person name="Dieguez-Uribeondo J."/>
            <person name="de Bruijn I."/>
            <person name="Tripathy S."/>
            <person name="Jiang R."/>
            <person name="Young S.K."/>
            <person name="Zeng Q."/>
            <person name="Gargeya S."/>
            <person name="Fitzgerald M."/>
            <person name="Haas B."/>
            <person name="Abouelleil A."/>
            <person name="Alvarado L."/>
            <person name="Arachchi H.M."/>
            <person name="Berlin A."/>
            <person name="Chapman S.B."/>
            <person name="Goldberg J."/>
            <person name="Griggs A."/>
            <person name="Gujja S."/>
            <person name="Hansen M."/>
            <person name="Howarth C."/>
            <person name="Imamovic A."/>
            <person name="Larimer J."/>
            <person name="McCowen C."/>
            <person name="Montmayeur A."/>
            <person name="Murphy C."/>
            <person name="Neiman D."/>
            <person name="Pearson M."/>
            <person name="Priest M."/>
            <person name="Roberts A."/>
            <person name="Saif S."/>
            <person name="Shea T."/>
            <person name="Sisk P."/>
            <person name="Sykes S."/>
            <person name="Wortman J."/>
            <person name="Nusbaum C."/>
            <person name="Birren B."/>
        </authorList>
    </citation>
    <scope>NUCLEOTIDE SEQUENCE [LARGE SCALE GENOMIC DNA]</scope>
    <source>
        <strain evidence="7 8">VS20</strain>
    </source>
</reference>
<name>T0PYW2_SAPDV</name>
<dbReference type="Proteomes" id="UP000030762">
    <property type="component" value="Unassembled WGS sequence"/>
</dbReference>
<keyword evidence="1 4" id="KW-0732">Signal</keyword>
<dbReference type="GO" id="GO:0003993">
    <property type="term" value="F:acid phosphatase activity"/>
    <property type="evidence" value="ECO:0007669"/>
    <property type="project" value="UniProtKB-EC"/>
</dbReference>
<dbReference type="Gene3D" id="3.60.21.10">
    <property type="match status" value="2"/>
</dbReference>
<dbReference type="Pfam" id="PF14008">
    <property type="entry name" value="Metallophos_C"/>
    <property type="match status" value="1"/>
</dbReference>
<protein>
    <recommendedName>
        <fullName evidence="4">Purple acid phosphatase</fullName>
        <ecNumber evidence="4">3.1.3.2</ecNumber>
    </recommendedName>
</protein>
<dbReference type="InterPro" id="IPR008963">
    <property type="entry name" value="Purple_acid_Pase-like_N"/>
</dbReference>
<dbReference type="AlphaFoldDB" id="T0PYW2"/>
<keyword evidence="8" id="KW-1185">Reference proteome</keyword>
<evidence type="ECO:0000313" key="8">
    <source>
        <dbReference type="Proteomes" id="UP000030762"/>
    </source>
</evidence>
<dbReference type="OMA" id="VHCYERT"/>
<dbReference type="SUPFAM" id="SSF49363">
    <property type="entry name" value="Purple acid phosphatase, N-terminal domain"/>
    <property type="match status" value="1"/>
</dbReference>
<feature type="domain" description="Purple acid phosphatase C-terminal" evidence="6">
    <location>
        <begin position="399"/>
        <end position="460"/>
    </location>
</feature>
<dbReference type="InterPro" id="IPR029052">
    <property type="entry name" value="Metallo-depent_PP-like"/>
</dbReference>
<dbReference type="InterPro" id="IPR004843">
    <property type="entry name" value="Calcineurin-like_PHP"/>
</dbReference>
<organism evidence="7 8">
    <name type="scientific">Saprolegnia diclina (strain VS20)</name>
    <dbReference type="NCBI Taxonomy" id="1156394"/>
    <lineage>
        <taxon>Eukaryota</taxon>
        <taxon>Sar</taxon>
        <taxon>Stramenopiles</taxon>
        <taxon>Oomycota</taxon>
        <taxon>Saprolegniomycetes</taxon>
        <taxon>Saprolegniales</taxon>
        <taxon>Saprolegniaceae</taxon>
        <taxon>Saprolegnia</taxon>
    </lineage>
</organism>
<evidence type="ECO:0000256" key="3">
    <source>
        <dbReference type="ARBA" id="ARBA00023180"/>
    </source>
</evidence>
<evidence type="ECO:0000259" key="5">
    <source>
        <dbReference type="Pfam" id="PF00149"/>
    </source>
</evidence>
<dbReference type="SUPFAM" id="SSF56300">
    <property type="entry name" value="Metallo-dependent phosphatases"/>
    <property type="match status" value="1"/>
</dbReference>
<dbReference type="Gene3D" id="2.60.40.380">
    <property type="entry name" value="Purple acid phosphatase-like, N-terminal"/>
    <property type="match status" value="1"/>
</dbReference>
<evidence type="ECO:0000256" key="4">
    <source>
        <dbReference type="RuleBase" id="RU361203"/>
    </source>
</evidence>
<proteinExistence type="inferred from homology"/>
<evidence type="ECO:0000256" key="2">
    <source>
        <dbReference type="ARBA" id="ARBA00022801"/>
    </source>
</evidence>
<comment type="similarity">
    <text evidence="4">Belongs to the metallophosphoesterase superfamily. Purple acid phosphatase family.</text>
</comment>
<evidence type="ECO:0000259" key="6">
    <source>
        <dbReference type="Pfam" id="PF14008"/>
    </source>
</evidence>
<dbReference type="InParanoid" id="T0PYW2"/>
<feature type="domain" description="Calcineurin-like phosphoesterase" evidence="5">
    <location>
        <begin position="136"/>
        <end position="384"/>
    </location>
</feature>
<dbReference type="InterPro" id="IPR039331">
    <property type="entry name" value="PAPs-like"/>
</dbReference>
<dbReference type="EC" id="3.1.3.2" evidence="4"/>
<dbReference type="EMBL" id="JH767235">
    <property type="protein sequence ID" value="EQC26270.1"/>
    <property type="molecule type" value="Genomic_DNA"/>
</dbReference>
<dbReference type="STRING" id="1156394.T0PYW2"/>
<dbReference type="GeneID" id="19956584"/>
<evidence type="ECO:0000313" key="7">
    <source>
        <dbReference type="EMBL" id="EQC26270.1"/>
    </source>
</evidence>
<dbReference type="OrthoDB" id="45007at2759"/>
<dbReference type="PANTHER" id="PTHR22953">
    <property type="entry name" value="ACID PHOSPHATASE RELATED"/>
    <property type="match status" value="1"/>
</dbReference>
<dbReference type="PANTHER" id="PTHR22953:SF153">
    <property type="entry name" value="PURPLE ACID PHOSPHATASE"/>
    <property type="match status" value="1"/>
</dbReference>
<dbReference type="eggNOG" id="KOG1378">
    <property type="taxonomic scope" value="Eukaryota"/>
</dbReference>
<comment type="catalytic activity">
    <reaction evidence="4">
        <text>a phosphate monoester + H2O = an alcohol + phosphate</text>
        <dbReference type="Rhea" id="RHEA:15017"/>
        <dbReference type="ChEBI" id="CHEBI:15377"/>
        <dbReference type="ChEBI" id="CHEBI:30879"/>
        <dbReference type="ChEBI" id="CHEBI:43474"/>
        <dbReference type="ChEBI" id="CHEBI:67140"/>
        <dbReference type="EC" id="3.1.3.2"/>
    </reaction>
</comment>
<accession>T0PYW2</accession>